<protein>
    <recommendedName>
        <fullName evidence="1">Spore protein YkvP/CgeB glycosyl transferase-like domain-containing protein</fullName>
    </recommendedName>
</protein>
<dbReference type="STRING" id="575540.Isop_3608"/>
<reference evidence="2 3" key="2">
    <citation type="journal article" date="2011" name="Stand. Genomic Sci.">
        <title>Complete genome sequence of Isosphaera pallida type strain (IS1B).</title>
        <authorList>
            <consortium name="US DOE Joint Genome Institute (JGI-PGF)"/>
            <person name="Goker M."/>
            <person name="Cleland D."/>
            <person name="Saunders E."/>
            <person name="Lapidus A."/>
            <person name="Nolan M."/>
            <person name="Lucas S."/>
            <person name="Hammon N."/>
            <person name="Deshpande S."/>
            <person name="Cheng J.F."/>
            <person name="Tapia R."/>
            <person name="Han C."/>
            <person name="Goodwin L."/>
            <person name="Pitluck S."/>
            <person name="Liolios K."/>
            <person name="Pagani I."/>
            <person name="Ivanova N."/>
            <person name="Mavromatis K."/>
            <person name="Pati A."/>
            <person name="Chen A."/>
            <person name="Palaniappan K."/>
            <person name="Land M."/>
            <person name="Hauser L."/>
            <person name="Chang Y.J."/>
            <person name="Jeffries C.D."/>
            <person name="Detter J.C."/>
            <person name="Beck B."/>
            <person name="Woyke T."/>
            <person name="Bristow J."/>
            <person name="Eisen J.A."/>
            <person name="Markowitz V."/>
            <person name="Hugenholtz P."/>
            <person name="Kyrpides N.C."/>
            <person name="Klenk H.P."/>
        </authorList>
    </citation>
    <scope>NUCLEOTIDE SEQUENCE [LARGE SCALE GENOMIC DNA]</scope>
    <source>
        <strain evidence="3">ATCC 43644 / DSM 9630 / IS1B</strain>
    </source>
</reference>
<dbReference type="Pfam" id="PF13524">
    <property type="entry name" value="Glyco_trans_1_2"/>
    <property type="match status" value="1"/>
</dbReference>
<dbReference type="InterPro" id="IPR055259">
    <property type="entry name" value="YkvP/CgeB_Glyco_trans-like"/>
</dbReference>
<dbReference type="KEGG" id="ipa:Isop_3608"/>
<evidence type="ECO:0000313" key="2">
    <source>
        <dbReference type="EMBL" id="ADV64165.1"/>
    </source>
</evidence>
<dbReference type="InParanoid" id="E8QYI2"/>
<proteinExistence type="predicted"/>
<keyword evidence="3" id="KW-1185">Reference proteome</keyword>
<dbReference type="RefSeq" id="WP_013566453.1">
    <property type="nucleotide sequence ID" value="NC_014962.1"/>
</dbReference>
<organism evidence="2 3">
    <name type="scientific">Isosphaera pallida (strain ATCC 43644 / DSM 9630 / IS1B)</name>
    <dbReference type="NCBI Taxonomy" id="575540"/>
    <lineage>
        <taxon>Bacteria</taxon>
        <taxon>Pseudomonadati</taxon>
        <taxon>Planctomycetota</taxon>
        <taxon>Planctomycetia</taxon>
        <taxon>Isosphaerales</taxon>
        <taxon>Isosphaeraceae</taxon>
        <taxon>Isosphaera</taxon>
    </lineage>
</organism>
<dbReference type="EMBL" id="CP002353">
    <property type="protein sequence ID" value="ADV64165.1"/>
    <property type="molecule type" value="Genomic_DNA"/>
</dbReference>
<evidence type="ECO:0000313" key="3">
    <source>
        <dbReference type="Proteomes" id="UP000008631"/>
    </source>
</evidence>
<dbReference type="OrthoDB" id="7019976at2"/>
<dbReference type="SUPFAM" id="SSF53756">
    <property type="entry name" value="UDP-Glycosyltransferase/glycogen phosphorylase"/>
    <property type="match status" value="1"/>
</dbReference>
<reference key="1">
    <citation type="submission" date="2010-11" db="EMBL/GenBank/DDBJ databases">
        <title>The complete sequence of chromosome of Isophaera pallida ATCC 43644.</title>
        <authorList>
            <consortium name="US DOE Joint Genome Institute (JGI-PGF)"/>
            <person name="Lucas S."/>
            <person name="Copeland A."/>
            <person name="Lapidus A."/>
            <person name="Bruce D."/>
            <person name="Goodwin L."/>
            <person name="Pitluck S."/>
            <person name="Kyrpides N."/>
            <person name="Mavromatis K."/>
            <person name="Pagani I."/>
            <person name="Ivanova N."/>
            <person name="Saunders E."/>
            <person name="Brettin T."/>
            <person name="Detter J.C."/>
            <person name="Han C."/>
            <person name="Tapia R."/>
            <person name="Land M."/>
            <person name="Hauser L."/>
            <person name="Markowitz V."/>
            <person name="Cheng J.-F."/>
            <person name="Hugenholtz P."/>
            <person name="Woyke T."/>
            <person name="Wu D."/>
            <person name="Eisen J.A."/>
        </authorList>
    </citation>
    <scope>NUCLEOTIDE SEQUENCE</scope>
    <source>
        <strain>ATCC 43644</strain>
    </source>
</reference>
<name>E8QYI2_ISOPI</name>
<gene>
    <name evidence="2" type="ordered locus">Isop_3608</name>
</gene>
<dbReference type="AlphaFoldDB" id="E8QYI2"/>
<sequence>MAERRVSLSLVREAWNRWVRPDYQPEPAWRWTWNPPLQRLADAQLLWPTEYQWPPAAKWLFHLKHALSRLIPVETAPIDQSDCEGVARVVLCPRGRNSQPRAIMIFDYSDYADRINHSALKSSVVYFKFQYHPDHADDPRIVPGGYYPNSPWLYRHLVPLRALRDRQQWRFDVHGRFGLRYRADLRRRAIDLLTHQNRFRYEGGAKLIRHYEFLEELAVSKVAIDLPGNGDLCFRLIDQLALGVTVVRPRSPVRLPEPLVNGVHVVECAEDGSDLVETCARLLEDEPTRQRIGQAAREYHDRFLHRDQLARYVLHHVLERL</sequence>
<feature type="domain" description="Spore protein YkvP/CgeB glycosyl transferase-like" evidence="1">
    <location>
        <begin position="160"/>
        <end position="298"/>
    </location>
</feature>
<accession>E8QYI2</accession>
<dbReference type="HOGENOM" id="CLU_865381_0_0_0"/>
<dbReference type="Proteomes" id="UP000008631">
    <property type="component" value="Chromosome"/>
</dbReference>
<evidence type="ECO:0000259" key="1">
    <source>
        <dbReference type="Pfam" id="PF13524"/>
    </source>
</evidence>